<dbReference type="Proteomes" id="UP000694864">
    <property type="component" value="Chromosome 12"/>
</dbReference>
<dbReference type="PANTHER" id="PTHR24414:SF185">
    <property type="entry name" value="F-BOX DOMAIN-CONTAINING PROTEIN"/>
    <property type="match status" value="1"/>
</dbReference>
<reference evidence="2" key="1">
    <citation type="journal article" date="2014" name="Nat. Commun.">
        <title>The emerging biofuel crop Camelina sativa retains a highly undifferentiated hexaploid genome structure.</title>
        <authorList>
            <person name="Kagale S."/>
            <person name="Koh C."/>
            <person name="Nixon J."/>
            <person name="Bollina V."/>
            <person name="Clarke W.E."/>
            <person name="Tuteja R."/>
            <person name="Spillane C."/>
            <person name="Robinson S.J."/>
            <person name="Links M.G."/>
            <person name="Clarke C."/>
            <person name="Higgins E.E."/>
            <person name="Huebert T."/>
            <person name="Sharpe A.G."/>
            <person name="Parkin I.A."/>
        </authorList>
    </citation>
    <scope>NUCLEOTIDE SEQUENCE [LARGE SCALE GENOMIC DNA]</scope>
    <source>
        <strain evidence="2">cv. DH55</strain>
    </source>
</reference>
<proteinExistence type="predicted"/>
<dbReference type="InterPro" id="IPR057499">
    <property type="entry name" value="Kelch_FKB95"/>
</dbReference>
<protein>
    <submittedName>
        <fullName evidence="3">F-box/kelch-repeat protein At4g39756</fullName>
    </submittedName>
</protein>
<dbReference type="Gene3D" id="2.120.10.80">
    <property type="entry name" value="Kelch-type beta propeller"/>
    <property type="match status" value="1"/>
</dbReference>
<dbReference type="CDD" id="cd22152">
    <property type="entry name" value="F-box_AtAFR-like"/>
    <property type="match status" value="1"/>
</dbReference>
<dbReference type="Pfam" id="PF25210">
    <property type="entry name" value="Kelch_FKB95"/>
    <property type="match status" value="1"/>
</dbReference>
<gene>
    <name evidence="3" type="primary">LOC104733087</name>
</gene>
<name>A0ABM1QQF4_CAMSA</name>
<feature type="domain" description="F-box" evidence="1">
    <location>
        <begin position="18"/>
        <end position="65"/>
    </location>
</feature>
<accession>A0ABM1QQF4</accession>
<dbReference type="RefSeq" id="XP_019088992.1">
    <property type="nucleotide sequence ID" value="XM_019233447.1"/>
</dbReference>
<reference evidence="3" key="2">
    <citation type="submission" date="2025-08" db="UniProtKB">
        <authorList>
            <consortium name="RefSeq"/>
        </authorList>
    </citation>
    <scope>IDENTIFICATION</scope>
    <source>
        <tissue evidence="3">Leaf</tissue>
    </source>
</reference>
<evidence type="ECO:0000313" key="2">
    <source>
        <dbReference type="Proteomes" id="UP000694864"/>
    </source>
</evidence>
<dbReference type="Pfam" id="PF00646">
    <property type="entry name" value="F-box"/>
    <property type="match status" value="1"/>
</dbReference>
<dbReference type="SMART" id="SM00256">
    <property type="entry name" value="FBOX"/>
    <property type="match status" value="1"/>
</dbReference>
<evidence type="ECO:0000259" key="1">
    <source>
        <dbReference type="PROSITE" id="PS50181"/>
    </source>
</evidence>
<keyword evidence="2" id="KW-1185">Reference proteome</keyword>
<dbReference type="InterPro" id="IPR015915">
    <property type="entry name" value="Kelch-typ_b-propeller"/>
</dbReference>
<dbReference type="InterPro" id="IPR050354">
    <property type="entry name" value="F-box/kelch-repeat_ARATH"/>
</dbReference>
<dbReference type="PANTHER" id="PTHR24414">
    <property type="entry name" value="F-BOX/KELCH-REPEAT PROTEIN SKIP4"/>
    <property type="match status" value="1"/>
</dbReference>
<dbReference type="SUPFAM" id="SSF117281">
    <property type="entry name" value="Kelch motif"/>
    <property type="match status" value="1"/>
</dbReference>
<evidence type="ECO:0000313" key="3">
    <source>
        <dbReference type="RefSeq" id="XP_019088992.1"/>
    </source>
</evidence>
<sequence>MDSEVEPPQKKKITNSSSLSFLSLPDEIVINCLAQIPKSYYPRLSLVCKSFCSFVLSWELYVERMHVRTHENVLHVCLQLPNLCLPSWFSLWIKPDQTLTNDIGKKKKSIGNALLVPMPSSYSPRVPMFIGEIGSQLYAISKDNAPSSFMWVCDKSTIYAWRKAPSMTVARANVVACVLDEKIYVMGGCSAHESTYWGEVFDPKTQTWEPLPDPGVELRLSSIKYMEVVEGKIYVKNSHTRDYVYDPKEDKWDVERAFVMIERKCEIKNVWYRCGRRQSCSWYDTKHEQWKVIKGLATLNRYCRSGFLEIANYGDKLLILWDIFAKPRLQNKNIWCAVIALERRIDGEVWGKVEWASIVRTVPSSYVFLRSEVRSV</sequence>
<dbReference type="InterPro" id="IPR001810">
    <property type="entry name" value="F-box_dom"/>
</dbReference>
<dbReference type="GeneID" id="104733087"/>
<dbReference type="PROSITE" id="PS50181">
    <property type="entry name" value="FBOX"/>
    <property type="match status" value="1"/>
</dbReference>
<organism evidence="2 3">
    <name type="scientific">Camelina sativa</name>
    <name type="common">False flax</name>
    <name type="synonym">Myagrum sativum</name>
    <dbReference type="NCBI Taxonomy" id="90675"/>
    <lineage>
        <taxon>Eukaryota</taxon>
        <taxon>Viridiplantae</taxon>
        <taxon>Streptophyta</taxon>
        <taxon>Embryophyta</taxon>
        <taxon>Tracheophyta</taxon>
        <taxon>Spermatophyta</taxon>
        <taxon>Magnoliopsida</taxon>
        <taxon>eudicotyledons</taxon>
        <taxon>Gunneridae</taxon>
        <taxon>Pentapetalae</taxon>
        <taxon>rosids</taxon>
        <taxon>malvids</taxon>
        <taxon>Brassicales</taxon>
        <taxon>Brassicaceae</taxon>
        <taxon>Camelineae</taxon>
        <taxon>Camelina</taxon>
    </lineage>
</organism>